<dbReference type="InterPro" id="IPR000760">
    <property type="entry name" value="Inositol_monophosphatase-like"/>
</dbReference>
<dbReference type="Pfam" id="PF00459">
    <property type="entry name" value="Inositol_P"/>
    <property type="match status" value="1"/>
</dbReference>
<organism evidence="9 10">
    <name type="scientific">Hibiscus syriacus</name>
    <name type="common">Rose of Sharon</name>
    <dbReference type="NCBI Taxonomy" id="106335"/>
    <lineage>
        <taxon>Eukaryota</taxon>
        <taxon>Viridiplantae</taxon>
        <taxon>Streptophyta</taxon>
        <taxon>Embryophyta</taxon>
        <taxon>Tracheophyta</taxon>
        <taxon>Spermatophyta</taxon>
        <taxon>Magnoliopsida</taxon>
        <taxon>eudicotyledons</taxon>
        <taxon>Gunneridae</taxon>
        <taxon>Pentapetalae</taxon>
        <taxon>rosids</taxon>
        <taxon>malvids</taxon>
        <taxon>Malvales</taxon>
        <taxon>Malvaceae</taxon>
        <taxon>Malvoideae</taxon>
        <taxon>Hibiscus</taxon>
    </lineage>
</organism>
<comment type="caution">
    <text evidence="9">The sequence shown here is derived from an EMBL/GenBank/DDBJ whole genome shotgun (WGS) entry which is preliminary data.</text>
</comment>
<comment type="similarity">
    <text evidence="2">Belongs to the inositol monophosphatase superfamily.</text>
</comment>
<comment type="catalytic activity">
    <reaction evidence="8">
        <text>3'-phosphoadenylyl sulfate + H2O = adenosine 5'-phosphosulfate + phosphate</text>
        <dbReference type="Rhea" id="RHEA:77639"/>
        <dbReference type="ChEBI" id="CHEBI:15377"/>
        <dbReference type="ChEBI" id="CHEBI:43474"/>
        <dbReference type="ChEBI" id="CHEBI:58243"/>
        <dbReference type="ChEBI" id="CHEBI:58339"/>
        <dbReference type="EC" id="3.1.3.7"/>
    </reaction>
    <physiologicalReaction direction="left-to-right" evidence="8">
        <dbReference type="Rhea" id="RHEA:77640"/>
    </physiologicalReaction>
</comment>
<dbReference type="SUPFAM" id="SSF56655">
    <property type="entry name" value="Carbohydrate phosphatase"/>
    <property type="match status" value="2"/>
</dbReference>
<keyword evidence="5" id="KW-0378">Hydrolase</keyword>
<comment type="catalytic activity">
    <reaction evidence="7">
        <text>adenosine 3',5'-bisphosphate + H2O = AMP + phosphate</text>
        <dbReference type="Rhea" id="RHEA:10040"/>
        <dbReference type="ChEBI" id="CHEBI:15377"/>
        <dbReference type="ChEBI" id="CHEBI:43474"/>
        <dbReference type="ChEBI" id="CHEBI:58343"/>
        <dbReference type="ChEBI" id="CHEBI:456215"/>
        <dbReference type="EC" id="3.1.3.7"/>
    </reaction>
    <physiologicalReaction direction="left-to-right" evidence="7">
        <dbReference type="Rhea" id="RHEA:10041"/>
    </physiologicalReaction>
</comment>
<evidence type="ECO:0000256" key="4">
    <source>
        <dbReference type="ARBA" id="ARBA00022723"/>
    </source>
</evidence>
<evidence type="ECO:0000256" key="5">
    <source>
        <dbReference type="ARBA" id="ARBA00022801"/>
    </source>
</evidence>
<accession>A0A6A3CXK1</accession>
<dbReference type="PANTHER" id="PTHR43200">
    <property type="entry name" value="PHOSPHATASE"/>
    <property type="match status" value="1"/>
</dbReference>
<dbReference type="Gene3D" id="3.40.190.80">
    <property type="match status" value="1"/>
</dbReference>
<dbReference type="GO" id="GO:0008441">
    <property type="term" value="F:3'(2'),5'-bisphosphate nucleotidase activity"/>
    <property type="evidence" value="ECO:0007669"/>
    <property type="project" value="UniProtKB-EC"/>
</dbReference>
<dbReference type="AlphaFoldDB" id="A0A6A3CXK1"/>
<name>A0A6A3CXK1_HIBSY</name>
<protein>
    <recommendedName>
        <fullName evidence="3">3'(2'),5'-bisphosphate nucleotidase</fullName>
        <ecNumber evidence="3">3.1.3.7</ecNumber>
    </recommendedName>
</protein>
<proteinExistence type="inferred from homology"/>
<evidence type="ECO:0000256" key="6">
    <source>
        <dbReference type="ARBA" id="ARBA00022842"/>
    </source>
</evidence>
<comment type="cofactor">
    <cofactor evidence="1">
        <name>Mg(2+)</name>
        <dbReference type="ChEBI" id="CHEBI:18420"/>
    </cofactor>
</comment>
<dbReference type="Gene3D" id="3.30.540.10">
    <property type="entry name" value="Fructose-1,6-Bisphosphatase, subunit A, domain 1"/>
    <property type="match status" value="1"/>
</dbReference>
<dbReference type="GO" id="GO:0000103">
    <property type="term" value="P:sulfate assimilation"/>
    <property type="evidence" value="ECO:0007669"/>
    <property type="project" value="TreeGrafter"/>
</dbReference>
<dbReference type="Proteomes" id="UP000436088">
    <property type="component" value="Unassembled WGS sequence"/>
</dbReference>
<dbReference type="PANTHER" id="PTHR43200:SF17">
    <property type="entry name" value="3'(2'),5'-BISPHOSPHATE NUCLEOTIDASE"/>
    <property type="match status" value="1"/>
</dbReference>
<evidence type="ECO:0000256" key="2">
    <source>
        <dbReference type="ARBA" id="ARBA00009759"/>
    </source>
</evidence>
<dbReference type="GO" id="GO:0046872">
    <property type="term" value="F:metal ion binding"/>
    <property type="evidence" value="ECO:0007669"/>
    <property type="project" value="UniProtKB-KW"/>
</dbReference>
<evidence type="ECO:0000256" key="8">
    <source>
        <dbReference type="ARBA" id="ARBA00044484"/>
    </source>
</evidence>
<evidence type="ECO:0000256" key="3">
    <source>
        <dbReference type="ARBA" id="ARBA00012633"/>
    </source>
</evidence>
<dbReference type="InterPro" id="IPR051090">
    <property type="entry name" value="Inositol_monoP_superfamily"/>
</dbReference>
<reference evidence="9" key="1">
    <citation type="submission" date="2019-09" db="EMBL/GenBank/DDBJ databases">
        <title>Draft genome information of white flower Hibiscus syriacus.</title>
        <authorList>
            <person name="Kim Y.-M."/>
        </authorList>
    </citation>
    <scope>NUCLEOTIDE SEQUENCE [LARGE SCALE GENOMIC DNA]</scope>
    <source>
        <strain evidence="9">YM2019G1</strain>
    </source>
</reference>
<keyword evidence="10" id="KW-1185">Reference proteome</keyword>
<sequence length="439" mass="48033">MALNSTGLVFRAINILGQTRITNTKKLPAATYVETLFPWSMKKTNQKRRFRIVSQLNPWSMKKTNQKRRFRIVSQLKFNQNHPSLSSSVMKDERNLVLTSPGPDRYSKELDVAVRAIQMACSLCQKIQDSLILKTSSSVHSKDDNSPVTVAAGYYPNPSGVGMCILAEEDVRSLFEPNSSALLAAVVKTVNGCLTGAPHFGFKGPETPLGSSDVLEAIIRRGFSINRGWRSCARCSRLSEPSDEEGMAKLSPPLLSKLTPTTSESWDKGCVIYARRGRGEAWMQPLQPKNKPLSWPNSAIPVRVSSVDNPALATFCEPVEKSNSSHSFTAGLAQSVGLRKKPLRVHSMVKYAAIAQGDAEIFMKFARTGYKEKIWGHAAGVIIIEEAGGVVTDAGGSRQEFSRGMFLEGLDRGIIACCGVKLHERIIGAVDASWNSSSL</sequence>
<dbReference type="FunFam" id="3.40.190.80:FF:000003">
    <property type="entry name" value="PAP-specific phosphatase HAL2-like"/>
    <property type="match status" value="1"/>
</dbReference>
<keyword evidence="6" id="KW-0460">Magnesium</keyword>
<evidence type="ECO:0000256" key="7">
    <source>
        <dbReference type="ARBA" id="ARBA00044479"/>
    </source>
</evidence>
<gene>
    <name evidence="9" type="ORF">F3Y22_tig00001478pilonHSYRG00470</name>
</gene>
<evidence type="ECO:0000313" key="9">
    <source>
        <dbReference type="EMBL" id="KAE8733227.1"/>
    </source>
</evidence>
<keyword evidence="4" id="KW-0479">Metal-binding</keyword>
<dbReference type="EC" id="3.1.3.7" evidence="3"/>
<evidence type="ECO:0000256" key="1">
    <source>
        <dbReference type="ARBA" id="ARBA00001946"/>
    </source>
</evidence>
<dbReference type="EMBL" id="VEPZ02000123">
    <property type="protein sequence ID" value="KAE8733227.1"/>
    <property type="molecule type" value="Genomic_DNA"/>
</dbReference>
<evidence type="ECO:0000313" key="10">
    <source>
        <dbReference type="Proteomes" id="UP000436088"/>
    </source>
</evidence>